<evidence type="ECO:0000313" key="5">
    <source>
        <dbReference type="EMBL" id="KAG5665118.1"/>
    </source>
</evidence>
<evidence type="ECO:0000256" key="3">
    <source>
        <dbReference type="RuleBase" id="RU003560"/>
    </source>
</evidence>
<dbReference type="EMBL" id="JAGPUO010000001">
    <property type="protein sequence ID" value="KAG5665118.1"/>
    <property type="molecule type" value="Genomic_DNA"/>
</dbReference>
<dbReference type="InterPro" id="IPR005814">
    <property type="entry name" value="Aminotrans_3"/>
</dbReference>
<proteinExistence type="inferred from homology"/>
<dbReference type="PANTHER" id="PTHR43094:SF1">
    <property type="entry name" value="AMINOTRANSFERASE CLASS-III"/>
    <property type="match status" value="1"/>
</dbReference>
<reference evidence="5" key="1">
    <citation type="submission" date="2021-04" db="EMBL/GenBank/DDBJ databases">
        <title>Draft genome of Fusarium avenaceum strain F156N33, isolated from an atmospheric sample in Virginia.</title>
        <authorList>
            <person name="Yang S."/>
            <person name="Vinatzer B.A."/>
            <person name="Coleman J."/>
        </authorList>
    </citation>
    <scope>NUCLEOTIDE SEQUENCE</scope>
    <source>
        <strain evidence="5">F156N33</strain>
    </source>
</reference>
<dbReference type="AlphaFoldDB" id="A0A9P7HET9"/>
<dbReference type="Gene3D" id="3.90.1150.10">
    <property type="entry name" value="Aspartate Aminotransferase, domain 1"/>
    <property type="match status" value="1"/>
</dbReference>
<evidence type="ECO:0000313" key="6">
    <source>
        <dbReference type="Proteomes" id="UP000782241"/>
    </source>
</evidence>
<name>A0A9P7HET9_9HYPO</name>
<gene>
    <name evidence="5" type="ORF">KAF25_009243</name>
</gene>
<sequence length="389" mass="42626">MTDVSHTPTLLDLRAEPSSSNEGQRAAAIQHGSPLVSNSNLLHRSFAQRPEKAISASGVSIFLESGRDVLDASVGPAVSCLGFGRPEITKVVANQMNQLSCLYSGSRFTCDAMEDLASMLLEGHPGGLSKAIFVNSGSEAIDAAIKLATQYWHERGMPQKHHFIVRKQKYHGNTIGSLCVSGHDSRRAMYRHWLSHNLEAGILRVGPKDVAAFVAASVAETVSGTTLGCIPAVHGYLKAIRQICDKYDNLLILDEIMCGMGKTDTMHAWEQEDISGPDIHMIGKTLGGGFVPLSDVLLRDKIFDAQSTYRPLGRLNITLSFGTLYAKPEIMRREGLDLHLRNKIQPADHVSINDDLPQGIGTLCTPYHRWESIRVIHVTVDDMYKRAMA</sequence>
<evidence type="ECO:0000256" key="2">
    <source>
        <dbReference type="ARBA" id="ARBA00022898"/>
    </source>
</evidence>
<dbReference type="InterPro" id="IPR015422">
    <property type="entry name" value="PyrdxlP-dep_Trfase_small"/>
</dbReference>
<dbReference type="Pfam" id="PF00202">
    <property type="entry name" value="Aminotran_3"/>
    <property type="match status" value="1"/>
</dbReference>
<organism evidence="5 6">
    <name type="scientific">Fusarium avenaceum</name>
    <dbReference type="NCBI Taxonomy" id="40199"/>
    <lineage>
        <taxon>Eukaryota</taxon>
        <taxon>Fungi</taxon>
        <taxon>Dikarya</taxon>
        <taxon>Ascomycota</taxon>
        <taxon>Pezizomycotina</taxon>
        <taxon>Sordariomycetes</taxon>
        <taxon>Hypocreomycetidae</taxon>
        <taxon>Hypocreales</taxon>
        <taxon>Nectriaceae</taxon>
        <taxon>Fusarium</taxon>
        <taxon>Fusarium tricinctum species complex</taxon>
    </lineage>
</organism>
<dbReference type="SUPFAM" id="SSF53383">
    <property type="entry name" value="PLP-dependent transferases"/>
    <property type="match status" value="1"/>
</dbReference>
<dbReference type="InterPro" id="IPR015424">
    <property type="entry name" value="PyrdxlP-dep_Trfase"/>
</dbReference>
<keyword evidence="2 3" id="KW-0663">Pyridoxal phosphate</keyword>
<dbReference type="GO" id="GO:0030170">
    <property type="term" value="F:pyridoxal phosphate binding"/>
    <property type="evidence" value="ECO:0007669"/>
    <property type="project" value="InterPro"/>
</dbReference>
<accession>A0A9P7HET9</accession>
<dbReference type="Proteomes" id="UP000782241">
    <property type="component" value="Unassembled WGS sequence"/>
</dbReference>
<evidence type="ECO:0000256" key="4">
    <source>
        <dbReference type="SAM" id="MobiDB-lite"/>
    </source>
</evidence>
<dbReference type="Gene3D" id="3.40.640.10">
    <property type="entry name" value="Type I PLP-dependent aspartate aminotransferase-like (Major domain)"/>
    <property type="match status" value="1"/>
</dbReference>
<comment type="similarity">
    <text evidence="1 3">Belongs to the class-III pyridoxal-phosphate-dependent aminotransferase family.</text>
</comment>
<dbReference type="GO" id="GO:0008483">
    <property type="term" value="F:transaminase activity"/>
    <property type="evidence" value="ECO:0007669"/>
    <property type="project" value="InterPro"/>
</dbReference>
<keyword evidence="6" id="KW-1185">Reference proteome</keyword>
<evidence type="ECO:0008006" key="7">
    <source>
        <dbReference type="Google" id="ProtNLM"/>
    </source>
</evidence>
<evidence type="ECO:0000256" key="1">
    <source>
        <dbReference type="ARBA" id="ARBA00008954"/>
    </source>
</evidence>
<comment type="caution">
    <text evidence="5">The sequence shown here is derived from an EMBL/GenBank/DDBJ whole genome shotgun (WGS) entry which is preliminary data.</text>
</comment>
<protein>
    <recommendedName>
        <fullName evidence="7">Ornithine aminotransferase</fullName>
    </recommendedName>
</protein>
<dbReference type="InterPro" id="IPR015421">
    <property type="entry name" value="PyrdxlP-dep_Trfase_major"/>
</dbReference>
<feature type="region of interest" description="Disordered" evidence="4">
    <location>
        <begin position="1"/>
        <end position="26"/>
    </location>
</feature>
<dbReference type="PANTHER" id="PTHR43094">
    <property type="entry name" value="AMINOTRANSFERASE"/>
    <property type="match status" value="1"/>
</dbReference>
<dbReference type="GO" id="GO:0005829">
    <property type="term" value="C:cytosol"/>
    <property type="evidence" value="ECO:0007669"/>
    <property type="project" value="TreeGrafter"/>
</dbReference>